<reference evidence="1" key="1">
    <citation type="journal article" date="2019" name="Phytopathology">
        <title>A Novel Group of Rhizobium tumorigenes-Like Agrobacteria Associated with Crown Gall Disease of Rhododendron and Blueberry.</title>
        <authorList>
            <person name="Kuzmanovic N."/>
            <person name="Behrens P."/>
            <person name="Idczak E."/>
            <person name="Wagner S."/>
            <person name="Gotz M."/>
            <person name="Sproer C."/>
            <person name="Bunk B."/>
            <person name="Overmann J."/>
            <person name="Smalla K."/>
        </authorList>
    </citation>
    <scope>NUCLEOTIDE SEQUENCE</scope>
    <source>
        <strain evidence="1">Rho-6.2</strain>
    </source>
</reference>
<protein>
    <submittedName>
        <fullName evidence="1">Uncharacterized protein</fullName>
    </submittedName>
</protein>
<organism evidence="1 2">
    <name type="scientific">Rhizobium rhododendri</name>
    <dbReference type="NCBI Taxonomy" id="2506430"/>
    <lineage>
        <taxon>Bacteria</taxon>
        <taxon>Pseudomonadati</taxon>
        <taxon>Pseudomonadota</taxon>
        <taxon>Alphaproteobacteria</taxon>
        <taxon>Hyphomicrobiales</taxon>
        <taxon>Rhizobiaceae</taxon>
        <taxon>Rhizobium/Agrobacterium group</taxon>
        <taxon>Rhizobium</taxon>
    </lineage>
</organism>
<proteinExistence type="predicted"/>
<keyword evidence="1" id="KW-0614">Plasmid</keyword>
<dbReference type="RefSeq" id="WP_142832395.1">
    <property type="nucleotide sequence ID" value="NZ_CP117269.1"/>
</dbReference>
<dbReference type="Proteomes" id="UP000318939">
    <property type="component" value="Plasmid pTi6.2"/>
</dbReference>
<geneLocation type="plasmid" evidence="1 2">
    <name>pTi6.2</name>
</geneLocation>
<accession>A0ABY8IT44</accession>
<gene>
    <name evidence="1" type="ORF">PR018_25405</name>
</gene>
<evidence type="ECO:0000313" key="2">
    <source>
        <dbReference type="Proteomes" id="UP000318939"/>
    </source>
</evidence>
<evidence type="ECO:0000313" key="1">
    <source>
        <dbReference type="EMBL" id="WFS26358.1"/>
    </source>
</evidence>
<keyword evidence="2" id="KW-1185">Reference proteome</keyword>
<dbReference type="EMBL" id="CP117269">
    <property type="protein sequence ID" value="WFS26358.1"/>
    <property type="molecule type" value="Genomic_DNA"/>
</dbReference>
<sequence>MPNHLNGDLLLASNVPTGEVIRARRLWQHRHEIDVINFRPRSNRRRVLAAGTFACLLCAFLYAQPISTPAVTLNDEKLAMPATTSVVTVGSTKLQGAVDVAPASSGEIKSELASLPVVAIPTRRPVPAVKRAAGAGGATGSKAELTAGVARFDQCKPRCEAQHPLISSSSSSKKNPVAVTINTQTEEKQPMPSAVFDDARFVLVQTAVAPLTALRVGRDALGKMAGLN</sequence>
<name>A0ABY8IT44_9HYPH</name>
<reference evidence="1" key="2">
    <citation type="journal article" date="2023" name="MicrobiologyOpen">
        <title>Genomics of the tumorigenes clade of the family Rhizobiaceae and description of Rhizobium rhododendri sp. nov.</title>
        <authorList>
            <person name="Kuzmanovic N."/>
            <person name="diCenzo G.C."/>
            <person name="Bunk B."/>
            <person name="Sproeer C."/>
            <person name="Fruehling A."/>
            <person name="Neumann-Schaal M."/>
            <person name="Overmann J."/>
            <person name="Smalla K."/>
        </authorList>
    </citation>
    <scope>NUCLEOTIDE SEQUENCE</scope>
    <source>
        <strain evidence="1">Rho-6.2</strain>
        <plasmid evidence="1">pTi6.2</plasmid>
    </source>
</reference>